<dbReference type="RefSeq" id="WP_139073497.1">
    <property type="nucleotide sequence ID" value="NZ_CP040899.1"/>
</dbReference>
<accession>A0ABX5VNX9</accession>
<dbReference type="Proteomes" id="UP000313948">
    <property type="component" value="Chromosome"/>
</dbReference>
<protein>
    <submittedName>
        <fullName evidence="1">Uncharacterized protein</fullName>
    </submittedName>
</protein>
<reference evidence="1 2" key="1">
    <citation type="submission" date="2019-05" db="EMBL/GenBank/DDBJ databases">
        <title>Georgenia *** sp. nov., and Georgenia *** sp. nov., isolated from the intestinal contents of plateau pika (Ochotona curzoniae) in the Qinghai-Tibet plateau of China.</title>
        <authorList>
            <person name="Tian Z."/>
        </authorList>
    </citation>
    <scope>NUCLEOTIDE SEQUENCE [LARGE SCALE GENOMIC DNA]</scope>
    <source>
        <strain evidence="1 2">Z294</strain>
    </source>
</reference>
<dbReference type="SUPFAM" id="SSF89155">
    <property type="entry name" value="TorD-like"/>
    <property type="match status" value="1"/>
</dbReference>
<evidence type="ECO:0000313" key="2">
    <source>
        <dbReference type="Proteomes" id="UP000313948"/>
    </source>
</evidence>
<dbReference type="EMBL" id="CP040899">
    <property type="protein sequence ID" value="QDB78530.1"/>
    <property type="molecule type" value="Genomic_DNA"/>
</dbReference>
<dbReference type="Gene3D" id="1.10.3480.10">
    <property type="entry name" value="TorD-like"/>
    <property type="match status" value="1"/>
</dbReference>
<gene>
    <name evidence="1" type="ORF">FE251_03395</name>
</gene>
<evidence type="ECO:0000313" key="1">
    <source>
        <dbReference type="EMBL" id="QDB78530.1"/>
    </source>
</evidence>
<name>A0ABX5VNX9_9MICO</name>
<proteinExistence type="predicted"/>
<organism evidence="1 2">
    <name type="scientific">Georgenia wutianyii</name>
    <dbReference type="NCBI Taxonomy" id="2585135"/>
    <lineage>
        <taxon>Bacteria</taxon>
        <taxon>Bacillati</taxon>
        <taxon>Actinomycetota</taxon>
        <taxon>Actinomycetes</taxon>
        <taxon>Micrococcales</taxon>
        <taxon>Bogoriellaceae</taxon>
        <taxon>Georgenia</taxon>
    </lineage>
</organism>
<sequence length="189" mass="20194">MSHQVLCGPTSHAVAEAAGAIACVVATPPTVVAVERLHDTAWPMADAESLRGVALLEESRLSAECVDRIGRDHTRLFVGVPQRCAVAPTHAPDAAAPALARLRFEIVRAEVLLPAATGVDLSDALHALAALLTGPVSHVTLRWRHELLDEHLLTWGTRCLTRTQLGAQTFFFQGVATLGLGLLRRASEH</sequence>
<keyword evidence="2" id="KW-1185">Reference proteome</keyword>
<dbReference type="InterPro" id="IPR036411">
    <property type="entry name" value="TorD-like_sf"/>
</dbReference>